<comment type="caution">
    <text evidence="8">The sequence shown here is derived from an EMBL/GenBank/DDBJ whole genome shotgun (WGS) entry which is preliminary data.</text>
</comment>
<evidence type="ECO:0000313" key="8">
    <source>
        <dbReference type="EMBL" id="CAG2069206.1"/>
    </source>
</evidence>
<evidence type="ECO:0000256" key="1">
    <source>
        <dbReference type="ARBA" id="ARBA00004370"/>
    </source>
</evidence>
<evidence type="ECO:0000256" key="2">
    <source>
        <dbReference type="ARBA" id="ARBA00007200"/>
    </source>
</evidence>
<dbReference type="Pfam" id="PF02010">
    <property type="entry name" value="REJ"/>
    <property type="match status" value="2"/>
</dbReference>
<sequence>MLGTSSQEVTYLKVLCLSSCPPDIEYTWSLKASPNNTKQSLDWDTETQHGRNSDKLIINQDVLMKGESYTFTVTGKSPDDRASTGTSLRKESYRIHTPAVNDISHEPIDRLSSASIRTSRDCPILMPDVVAPIAQACLKVSCMFHTGGKASLESTAEKEVQVKSGPKLGTCKVEPPTGYSARTKFNITCTRSSQEDLEDQDLHLNYEFYQSHTSEDDQDSLGVLLYYKTLPQALNIFLKSGMKDLDYKTNINVRVSDQNGKFGVSTLQLRVRELSLAQHYLSV</sequence>
<evidence type="ECO:0000259" key="7">
    <source>
        <dbReference type="PROSITE" id="PS51111"/>
    </source>
</evidence>
<dbReference type="InterPro" id="IPR002859">
    <property type="entry name" value="PKD/REJ-like"/>
</dbReference>
<dbReference type="InterPro" id="IPR014010">
    <property type="entry name" value="REJ_dom"/>
</dbReference>
<keyword evidence="3" id="KW-0812">Transmembrane</keyword>
<accession>A0ABN7PND7</accession>
<organism evidence="8 9">
    <name type="scientific">Timema podura</name>
    <name type="common">Walking stick</name>
    <dbReference type="NCBI Taxonomy" id="61482"/>
    <lineage>
        <taxon>Eukaryota</taxon>
        <taxon>Metazoa</taxon>
        <taxon>Ecdysozoa</taxon>
        <taxon>Arthropoda</taxon>
        <taxon>Hexapoda</taxon>
        <taxon>Insecta</taxon>
        <taxon>Pterygota</taxon>
        <taxon>Neoptera</taxon>
        <taxon>Polyneoptera</taxon>
        <taxon>Phasmatodea</taxon>
        <taxon>Timematodea</taxon>
        <taxon>Timematoidea</taxon>
        <taxon>Timematidae</taxon>
        <taxon>Timema</taxon>
    </lineage>
</organism>
<feature type="domain" description="REJ" evidence="7">
    <location>
        <begin position="1"/>
        <end position="283"/>
    </location>
</feature>
<protein>
    <recommendedName>
        <fullName evidence="7">REJ domain-containing protein</fullName>
    </recommendedName>
</protein>
<dbReference type="PANTHER" id="PTHR46730">
    <property type="entry name" value="POLYCYSTIN-1"/>
    <property type="match status" value="1"/>
</dbReference>
<evidence type="ECO:0000256" key="6">
    <source>
        <dbReference type="ARBA" id="ARBA00023136"/>
    </source>
</evidence>
<dbReference type="PANTHER" id="PTHR46730:SF1">
    <property type="entry name" value="PLAT DOMAIN-CONTAINING PROTEIN"/>
    <property type="match status" value="1"/>
</dbReference>
<dbReference type="PROSITE" id="PS51111">
    <property type="entry name" value="REJ"/>
    <property type="match status" value="1"/>
</dbReference>
<dbReference type="EMBL" id="CAJPIN010121647">
    <property type="protein sequence ID" value="CAG2069206.1"/>
    <property type="molecule type" value="Genomic_DNA"/>
</dbReference>
<name>A0ABN7PND7_TIMPD</name>
<evidence type="ECO:0000256" key="5">
    <source>
        <dbReference type="ARBA" id="ARBA00022989"/>
    </source>
</evidence>
<evidence type="ECO:0000256" key="3">
    <source>
        <dbReference type="ARBA" id="ARBA00022692"/>
    </source>
</evidence>
<keyword evidence="9" id="KW-1185">Reference proteome</keyword>
<gene>
    <name evidence="8" type="ORF">TPAB3V08_LOCUS16149</name>
</gene>
<keyword evidence="5" id="KW-1133">Transmembrane helix</keyword>
<keyword evidence="6" id="KW-0472">Membrane</keyword>
<keyword evidence="4" id="KW-0677">Repeat</keyword>
<dbReference type="Proteomes" id="UP001153148">
    <property type="component" value="Unassembled WGS sequence"/>
</dbReference>
<proteinExistence type="inferred from homology"/>
<reference evidence="8" key="1">
    <citation type="submission" date="2021-03" db="EMBL/GenBank/DDBJ databases">
        <authorList>
            <person name="Tran Van P."/>
        </authorList>
    </citation>
    <scope>NUCLEOTIDE SEQUENCE</scope>
</reference>
<evidence type="ECO:0000313" key="9">
    <source>
        <dbReference type="Proteomes" id="UP001153148"/>
    </source>
</evidence>
<comment type="similarity">
    <text evidence="2">Belongs to the polycystin family.</text>
</comment>
<comment type="subcellular location">
    <subcellularLocation>
        <location evidence="1">Membrane</location>
    </subcellularLocation>
</comment>
<evidence type="ECO:0000256" key="4">
    <source>
        <dbReference type="ARBA" id="ARBA00022737"/>
    </source>
</evidence>